<keyword evidence="2" id="KW-1185">Reference proteome</keyword>
<dbReference type="Proteomes" id="UP001140293">
    <property type="component" value="Unassembled WGS sequence"/>
</dbReference>
<accession>A0A9X2YNY0</accession>
<dbReference type="InterPro" id="IPR023213">
    <property type="entry name" value="CAT-like_dom_sf"/>
</dbReference>
<name>A0A9X2YNY0_9MYCO</name>
<comment type="caution">
    <text evidence="1">The sequence shown here is derived from an EMBL/GenBank/DDBJ whole genome shotgun (WGS) entry which is preliminary data.</text>
</comment>
<reference evidence="1" key="2">
    <citation type="journal article" date="2022" name="BMC Genomics">
        <title>Comparative genome analysis of mycobacteria focusing on tRNA and non-coding RNA.</title>
        <authorList>
            <person name="Behra P.R.K."/>
            <person name="Pettersson B.M.F."/>
            <person name="Ramesh M."/>
            <person name="Das S."/>
            <person name="Dasgupta S."/>
            <person name="Kirsebom L.A."/>
        </authorList>
    </citation>
    <scope>NUCLEOTIDE SEQUENCE</scope>
    <source>
        <strain evidence="1">DSM 44615</strain>
    </source>
</reference>
<proteinExistence type="predicted"/>
<gene>
    <name evidence="1" type="ORF">H7I41_17250</name>
</gene>
<reference evidence="1" key="1">
    <citation type="submission" date="2020-07" db="EMBL/GenBank/DDBJ databases">
        <authorList>
            <person name="Pettersson B.M.F."/>
            <person name="Behra P.R.K."/>
            <person name="Ramesh M."/>
            <person name="Das S."/>
            <person name="Dasgupta S."/>
            <person name="Kirsebom L.A."/>
        </authorList>
    </citation>
    <scope>NUCLEOTIDE SEQUENCE</scope>
    <source>
        <strain evidence="1">DSM 44615</strain>
    </source>
</reference>
<dbReference type="SUPFAM" id="SSF52777">
    <property type="entry name" value="CoA-dependent acyltransferases"/>
    <property type="match status" value="1"/>
</dbReference>
<dbReference type="AlphaFoldDB" id="A0A9X2YNY0"/>
<evidence type="ECO:0000313" key="1">
    <source>
        <dbReference type="EMBL" id="MCV7171665.1"/>
    </source>
</evidence>
<evidence type="ECO:0000313" key="2">
    <source>
        <dbReference type="Proteomes" id="UP001140293"/>
    </source>
</evidence>
<dbReference type="RefSeq" id="WP_264013841.1">
    <property type="nucleotide sequence ID" value="NZ_JACKSJ010000145.1"/>
</dbReference>
<dbReference type="Gene3D" id="3.30.559.10">
    <property type="entry name" value="Chloramphenicol acetyltransferase-like domain"/>
    <property type="match status" value="1"/>
</dbReference>
<sequence>MTDHRLAYLDQATFLSQQATGRAQLTQLVWLYEHPVDHAGLKAFHQNFGYGLAGRRIERSALPFGRHRWVSSTGPATDLAIADGVRPRSDLSDWIDERAQVPVDPESGPGWHLGVLPMSDGSTAVSLVGSHCLFDGVGVLQTVAQAADGAVRELDYPPPDARTRRRLRAKEVALTVRELGPAGRALLAGAKLALRRRRDSPKTPASPAGEHAVGEDTVVIPAISVFVDLADWDRAAEQLGGNSYSMLAGYAAVLAARIERCHAEHGTVALLIALSDRTEHDTRANALRFARVDVDPKGVSTDLSAARTAIRGALATLREVPDETFALLPLTPFIPKRAVRGMSTAVFGGLPVSCSNVGDLDPAVSRVDGTDAEYFLLRPVDQNLRRAEIERAGGHLVVVAGRIGGRMSIGVVAYQPGAVNTKARLSALATEVLGEFRLAGVVV</sequence>
<dbReference type="EMBL" id="JACKSJ010000145">
    <property type="protein sequence ID" value="MCV7171665.1"/>
    <property type="molecule type" value="Genomic_DNA"/>
</dbReference>
<organism evidence="1 2">
    <name type="scientific">[Mycobacterium] manitobense</name>
    <dbReference type="NCBI Taxonomy" id="190147"/>
    <lineage>
        <taxon>Bacteria</taxon>
        <taxon>Bacillati</taxon>
        <taxon>Actinomycetota</taxon>
        <taxon>Actinomycetes</taxon>
        <taxon>Mycobacteriales</taxon>
        <taxon>Mycobacteriaceae</taxon>
        <taxon>Mycolicibacterium</taxon>
    </lineage>
</organism>
<protein>
    <recommendedName>
        <fullName evidence="3">Diacylglycerol O-acyltransferase</fullName>
    </recommendedName>
</protein>
<evidence type="ECO:0008006" key="3">
    <source>
        <dbReference type="Google" id="ProtNLM"/>
    </source>
</evidence>